<organism evidence="2 3">
    <name type="scientific">Paenibacillus pasadenensis</name>
    <dbReference type="NCBI Taxonomy" id="217090"/>
    <lineage>
        <taxon>Bacteria</taxon>
        <taxon>Bacillati</taxon>
        <taxon>Bacillota</taxon>
        <taxon>Bacilli</taxon>
        <taxon>Bacillales</taxon>
        <taxon>Paenibacillaceae</taxon>
        <taxon>Paenibacillus</taxon>
    </lineage>
</organism>
<dbReference type="Gene3D" id="1.20.120.450">
    <property type="entry name" value="dinb family like domain"/>
    <property type="match status" value="1"/>
</dbReference>
<evidence type="ECO:0000313" key="2">
    <source>
        <dbReference type="EMBL" id="PLT46041.1"/>
    </source>
</evidence>
<proteinExistence type="predicted"/>
<gene>
    <name evidence="2" type="ORF">B8V81_4472</name>
</gene>
<dbReference type="AlphaFoldDB" id="A0A2N5N6R0"/>
<reference evidence="2 3" key="1">
    <citation type="submission" date="2017-05" db="EMBL/GenBank/DDBJ databases">
        <title>Functional genome analysis of Paenibacillus pasadenensis strain R16: insights on endophytic life style and antifungal activity.</title>
        <authorList>
            <person name="Passera A."/>
            <person name="Marcolungo L."/>
            <person name="Casati P."/>
            <person name="Brasca M."/>
            <person name="Quaglino F."/>
            <person name="Delledonne M."/>
        </authorList>
    </citation>
    <scope>NUCLEOTIDE SEQUENCE [LARGE SCALE GENOMIC DNA]</scope>
    <source>
        <strain evidence="2 3">R16</strain>
    </source>
</reference>
<protein>
    <recommendedName>
        <fullName evidence="1">DinB-like domain-containing protein</fullName>
    </recommendedName>
</protein>
<feature type="domain" description="DinB-like" evidence="1">
    <location>
        <begin position="29"/>
        <end position="154"/>
    </location>
</feature>
<dbReference type="EMBL" id="NFEZ01000004">
    <property type="protein sequence ID" value="PLT46041.1"/>
    <property type="molecule type" value="Genomic_DNA"/>
</dbReference>
<dbReference type="Proteomes" id="UP000234789">
    <property type="component" value="Unassembled WGS sequence"/>
</dbReference>
<dbReference type="InterPro" id="IPR034660">
    <property type="entry name" value="DinB/YfiT-like"/>
</dbReference>
<dbReference type="RefSeq" id="WP_101809166.1">
    <property type="nucleotide sequence ID" value="NZ_NFEZ01000004.1"/>
</dbReference>
<dbReference type="InterPro" id="IPR024775">
    <property type="entry name" value="DinB-like"/>
</dbReference>
<keyword evidence="3" id="KW-1185">Reference proteome</keyword>
<name>A0A2N5N6R0_9BACL</name>
<evidence type="ECO:0000259" key="1">
    <source>
        <dbReference type="Pfam" id="PF12867"/>
    </source>
</evidence>
<evidence type="ECO:0000313" key="3">
    <source>
        <dbReference type="Proteomes" id="UP000234789"/>
    </source>
</evidence>
<accession>A0A2N5N6R0</accession>
<comment type="caution">
    <text evidence="2">The sequence shown here is derived from an EMBL/GenBank/DDBJ whole genome shotgun (WGS) entry which is preliminary data.</text>
</comment>
<sequence>MSSNREKTNLLEKAWEFAYSKEDWSPPLQTALEGVTEEQADWRPQGAAANTIRETVHHLIFYKKAFLRAWRGESDTAADGVTNTDTFHAAGIGAEEASWEETRRRLGQAHAAIGAIVREWEDDSLYEKRIGKGSEAGTWVNSLAVHDAYHAGQIILVRKLQGSWAPTRSFS</sequence>
<dbReference type="Pfam" id="PF12867">
    <property type="entry name" value="DinB_2"/>
    <property type="match status" value="1"/>
</dbReference>
<dbReference type="SUPFAM" id="SSF109854">
    <property type="entry name" value="DinB/YfiT-like putative metalloenzymes"/>
    <property type="match status" value="1"/>
</dbReference>